<accession>A0A0J9VEA6</accession>
<sequence>MYSLDEYDQYCVLGNSNYQHNESVKSLCRHLLKNLNHNSQINVNESVPCNHYKLLSYWLYNQIEKVFTPRFEEIERKNIYKELTSIWKDFVSSPFRRNLNNCQPEPVTVFDDDDDNNNWKVRKEFYEYCEDYNTLKKSCTHSFSTCGKYYDYLENKSDLYNQFLTLNLNKPQDKYSSSYEKYKKFDPRTLLDNLPCTFEMSPDGKLEYLHVWKLHVRQLNIRHLHIRQLHMRQLYIRQLHVRQIYMRKIHMRKINIKHIHTRHLYIGQLHIRKLHIKNIWNLLAMISKPVLRLQNVQLSIFL</sequence>
<dbReference type="EMBL" id="KQ234858">
    <property type="protein sequence ID" value="KMZ84778.1"/>
    <property type="molecule type" value="Genomic_DNA"/>
</dbReference>
<name>A0A0J9VEA6_PLAV1</name>
<protein>
    <submittedName>
        <fullName evidence="1">Variable surface protein Vir4</fullName>
    </submittedName>
</protein>
<proteinExistence type="predicted"/>
<dbReference type="Proteomes" id="UP000053327">
    <property type="component" value="Unassembled WGS sequence"/>
</dbReference>
<reference evidence="1 2" key="1">
    <citation type="submission" date="2011-08" db="EMBL/GenBank/DDBJ databases">
        <title>The Genome Sequence of Plasmodium vivax Brazil I.</title>
        <authorList>
            <consortium name="The Broad Institute Genome Sequencing Platform"/>
            <consortium name="The Broad Institute Genome Sequencing Center for Infectious Disease"/>
            <person name="Neafsey D."/>
            <person name="Carlton J."/>
            <person name="Barnwell J."/>
            <person name="Collins W."/>
            <person name="Escalante A."/>
            <person name="Mullikin J."/>
            <person name="Saul A."/>
            <person name="Guigo R."/>
            <person name="Camara F."/>
            <person name="Young S.K."/>
            <person name="Zeng Q."/>
            <person name="Gargeya S."/>
            <person name="Fitzgerald M."/>
            <person name="Haas B."/>
            <person name="Abouelleil A."/>
            <person name="Alvarado L."/>
            <person name="Arachchi H.M."/>
            <person name="Berlin A."/>
            <person name="Brown A."/>
            <person name="Chapman S.B."/>
            <person name="Chen Z."/>
            <person name="Dunbar C."/>
            <person name="Freedman E."/>
            <person name="Gearin G."/>
            <person name="Gellesch M."/>
            <person name="Goldberg J."/>
            <person name="Griggs A."/>
            <person name="Gujja S."/>
            <person name="Heiman D."/>
            <person name="Howarth C."/>
            <person name="Larson L."/>
            <person name="Lui A."/>
            <person name="MacDonald P.J.P."/>
            <person name="Montmayeur A."/>
            <person name="Murphy C."/>
            <person name="Neiman D."/>
            <person name="Pearson M."/>
            <person name="Priest M."/>
            <person name="Roberts A."/>
            <person name="Saif S."/>
            <person name="Shea T."/>
            <person name="Shenoy N."/>
            <person name="Sisk P."/>
            <person name="Stolte C."/>
            <person name="Sykes S."/>
            <person name="Wortman J."/>
            <person name="Nusbaum C."/>
            <person name="Birren B."/>
        </authorList>
    </citation>
    <scope>NUCLEOTIDE SEQUENCE [LARGE SCALE GENOMIC DNA]</scope>
    <source>
        <strain evidence="1 2">Brazil I</strain>
    </source>
</reference>
<dbReference type="AlphaFoldDB" id="A0A0J9VEA6"/>
<evidence type="ECO:0000313" key="1">
    <source>
        <dbReference type="EMBL" id="KMZ84778.1"/>
    </source>
</evidence>
<dbReference type="Pfam" id="PF05795">
    <property type="entry name" value="Plasmodium_Vir"/>
    <property type="match status" value="1"/>
</dbReference>
<gene>
    <name evidence="1" type="ORF">PVBG_00558</name>
</gene>
<evidence type="ECO:0000313" key="2">
    <source>
        <dbReference type="Proteomes" id="UP000053327"/>
    </source>
</evidence>
<dbReference type="OrthoDB" id="387985at2759"/>
<organism evidence="1 2">
    <name type="scientific">Plasmodium vivax (strain Brazil I)</name>
    <dbReference type="NCBI Taxonomy" id="1033975"/>
    <lineage>
        <taxon>Eukaryota</taxon>
        <taxon>Sar</taxon>
        <taxon>Alveolata</taxon>
        <taxon>Apicomplexa</taxon>
        <taxon>Aconoidasida</taxon>
        <taxon>Haemosporida</taxon>
        <taxon>Plasmodiidae</taxon>
        <taxon>Plasmodium</taxon>
        <taxon>Plasmodium (Plasmodium)</taxon>
    </lineage>
</organism>
<dbReference type="InterPro" id="IPR008780">
    <property type="entry name" value="Plasmodium_Vir"/>
</dbReference>